<dbReference type="AlphaFoldDB" id="A0A511BQ23"/>
<dbReference type="InterPro" id="IPR003593">
    <property type="entry name" value="AAA+_ATPase"/>
</dbReference>
<name>A0A511BQ23_9PROT</name>
<evidence type="ECO:0000256" key="1">
    <source>
        <dbReference type="ARBA" id="ARBA00005417"/>
    </source>
</evidence>
<dbReference type="FunFam" id="3.40.50.300:FF:000134">
    <property type="entry name" value="Iron-enterobactin ABC transporter ATP-binding protein"/>
    <property type="match status" value="1"/>
</dbReference>
<evidence type="ECO:0000313" key="9">
    <source>
        <dbReference type="EMBL" id="GEL02420.1"/>
    </source>
</evidence>
<evidence type="ECO:0000256" key="4">
    <source>
        <dbReference type="ARBA" id="ARBA00022840"/>
    </source>
</evidence>
<organism evidence="9 10">
    <name type="scientific">Swaminathania salitolerans</name>
    <dbReference type="NCBI Taxonomy" id="182838"/>
    <lineage>
        <taxon>Bacteria</taxon>
        <taxon>Pseudomonadati</taxon>
        <taxon>Pseudomonadota</taxon>
        <taxon>Alphaproteobacteria</taxon>
        <taxon>Acetobacterales</taxon>
        <taxon>Acetobacteraceae</taxon>
        <taxon>Swaminathania</taxon>
    </lineage>
</organism>
<proteinExistence type="inferred from homology"/>
<dbReference type="PANTHER" id="PTHR42794">
    <property type="entry name" value="HEMIN IMPORT ATP-BINDING PROTEIN HMUV"/>
    <property type="match status" value="1"/>
</dbReference>
<dbReference type="RefSeq" id="WP_147093511.1">
    <property type="nucleotide sequence ID" value="NZ_BJVC01000003.1"/>
</dbReference>
<dbReference type="CDD" id="cd03214">
    <property type="entry name" value="ABC_Iron-Siderophores_B12_Hemin"/>
    <property type="match status" value="1"/>
</dbReference>
<evidence type="ECO:0000256" key="2">
    <source>
        <dbReference type="ARBA" id="ARBA00022448"/>
    </source>
</evidence>
<dbReference type="SUPFAM" id="SSF52540">
    <property type="entry name" value="P-loop containing nucleoside triphosphate hydrolases"/>
    <property type="match status" value="1"/>
</dbReference>
<dbReference type="Gene3D" id="3.40.50.300">
    <property type="entry name" value="P-loop containing nucleotide triphosphate hydrolases"/>
    <property type="match status" value="1"/>
</dbReference>
<dbReference type="EMBL" id="BJVC01000003">
    <property type="protein sequence ID" value="GEL02420.1"/>
    <property type="molecule type" value="Genomic_DNA"/>
</dbReference>
<dbReference type="GO" id="GO:0005524">
    <property type="term" value="F:ATP binding"/>
    <property type="evidence" value="ECO:0007669"/>
    <property type="project" value="UniProtKB-KW"/>
</dbReference>
<dbReference type="Proteomes" id="UP000321405">
    <property type="component" value="Unassembled WGS sequence"/>
</dbReference>
<keyword evidence="10" id="KW-1185">Reference proteome</keyword>
<dbReference type="SMART" id="SM00382">
    <property type="entry name" value="AAA"/>
    <property type="match status" value="1"/>
</dbReference>
<sequence>MTASDPPLSRDPPLPDGASLPGSAPGLSAEALSLFRSGRAVLRACSFTLGAETPVAVLGANGAGKTSLLRVLLGLERPASGTVRLGGRALTELSRPMRARAMAYVPQYREKPPGFTVFQIVAQGRFPHGGLYRALSPRDRDEVEAALDIMTLSALRDRPCNTLSGGEYQRVLLARAVAQKTDILVLDEPLAALDYGHQRRFMALLSALAREGRLVIMTIHQPDLAFRHARRILLMQDGRLVADGPPERVLDSATLGAFWGVPLRHHDIGRDRFYTDPEEIR</sequence>
<comment type="caution">
    <text evidence="9">The sequence shown here is derived from an EMBL/GenBank/DDBJ whole genome shotgun (WGS) entry which is preliminary data.</text>
</comment>
<evidence type="ECO:0000259" key="8">
    <source>
        <dbReference type="PROSITE" id="PS50893"/>
    </source>
</evidence>
<dbReference type="Pfam" id="PF00005">
    <property type="entry name" value="ABC_tran"/>
    <property type="match status" value="1"/>
</dbReference>
<feature type="region of interest" description="Disordered" evidence="7">
    <location>
        <begin position="1"/>
        <end position="22"/>
    </location>
</feature>
<evidence type="ECO:0000256" key="6">
    <source>
        <dbReference type="ARBA" id="ARBA00037066"/>
    </source>
</evidence>
<evidence type="ECO:0000256" key="5">
    <source>
        <dbReference type="ARBA" id="ARBA00022967"/>
    </source>
</evidence>
<protein>
    <submittedName>
        <fullName evidence="9">Iron(III) ABC transporter ATP-binding protein</fullName>
    </submittedName>
</protein>
<feature type="domain" description="ABC transporter" evidence="8">
    <location>
        <begin position="27"/>
        <end position="262"/>
    </location>
</feature>
<comment type="similarity">
    <text evidence="1">Belongs to the ABC transporter superfamily.</text>
</comment>
<dbReference type="PANTHER" id="PTHR42794:SF1">
    <property type="entry name" value="HEMIN IMPORT ATP-BINDING PROTEIN HMUV"/>
    <property type="match status" value="1"/>
</dbReference>
<accession>A0A511BQ23</accession>
<keyword evidence="3" id="KW-0547">Nucleotide-binding</keyword>
<dbReference type="GO" id="GO:0016887">
    <property type="term" value="F:ATP hydrolysis activity"/>
    <property type="evidence" value="ECO:0007669"/>
    <property type="project" value="InterPro"/>
</dbReference>
<dbReference type="OrthoDB" id="9806726at2"/>
<evidence type="ECO:0000256" key="3">
    <source>
        <dbReference type="ARBA" id="ARBA00022741"/>
    </source>
</evidence>
<dbReference type="PROSITE" id="PS50893">
    <property type="entry name" value="ABC_TRANSPORTER_2"/>
    <property type="match status" value="1"/>
</dbReference>
<evidence type="ECO:0000256" key="7">
    <source>
        <dbReference type="SAM" id="MobiDB-lite"/>
    </source>
</evidence>
<reference evidence="9 10" key="1">
    <citation type="submission" date="2019-07" db="EMBL/GenBank/DDBJ databases">
        <title>Whole genome shotgun sequence of Swaminathania salitolerans NBRC 104436.</title>
        <authorList>
            <person name="Hosoyama A."/>
            <person name="Uohara A."/>
            <person name="Ohji S."/>
            <person name="Ichikawa N."/>
        </authorList>
    </citation>
    <scope>NUCLEOTIDE SEQUENCE [LARGE SCALE GENOMIC DNA]</scope>
    <source>
        <strain evidence="9 10">NBRC 104436</strain>
    </source>
</reference>
<keyword evidence="2" id="KW-0813">Transport</keyword>
<gene>
    <name evidence="9" type="primary">fecE</name>
    <name evidence="9" type="ORF">SSA02_15830</name>
</gene>
<dbReference type="InterPro" id="IPR027417">
    <property type="entry name" value="P-loop_NTPase"/>
</dbReference>
<evidence type="ECO:0000313" key="10">
    <source>
        <dbReference type="Proteomes" id="UP000321405"/>
    </source>
</evidence>
<dbReference type="InterPro" id="IPR003439">
    <property type="entry name" value="ABC_transporter-like_ATP-bd"/>
</dbReference>
<keyword evidence="4 9" id="KW-0067">ATP-binding</keyword>
<keyword evidence="5" id="KW-1278">Translocase</keyword>
<comment type="function">
    <text evidence="6">Part of the ABC transporter complex HmuTUV involved in hemin import. Responsible for energy coupling to the transport system.</text>
</comment>